<evidence type="ECO:0000256" key="1">
    <source>
        <dbReference type="ARBA" id="ARBA00001947"/>
    </source>
</evidence>
<dbReference type="PANTHER" id="PTHR43161">
    <property type="entry name" value="SORBITOL DEHYDROGENASE"/>
    <property type="match status" value="1"/>
</dbReference>
<dbReference type="InterPro" id="IPR013154">
    <property type="entry name" value="ADH-like_N"/>
</dbReference>
<sequence length="336" mass="37043">MKALVKTKAVNEFKIEERQIPIPEKDEVLIKVEYCGVCGSDLHAASHAEGYEFVPKPIILGHELSGYVAEMHSESKNKDLLGSRVVVEPGVSCNTCEQCLSGRKNICSNLRVLGLHFDGGMAEYVKVKADSLHQIPATLPSNIAALTEPMSVAVHAVQKVANVKKNQNVLVQGCGVIGFLVAFAAKNRGANVTISGLKKDWDHRLSHAERFGIETEFAEDKSAKGKDFDIIFECSGSPLAAESGVFRLKKGGTYILVALYEQEVRFPVNIMVRGEIKMLSSYGYVRNDFQDAIHLLNEYQEQLKSIISAYPLEDGSFAFLDAKQQKVLKPVIKMQL</sequence>
<dbReference type="GO" id="GO:0046872">
    <property type="term" value="F:metal ion binding"/>
    <property type="evidence" value="ECO:0007669"/>
    <property type="project" value="UniProtKB-KW"/>
</dbReference>
<protein>
    <submittedName>
        <fullName evidence="8">Uncharacterized protein</fullName>
    </submittedName>
</protein>
<dbReference type="AlphaFoldDB" id="A0A451GBY3"/>
<proteinExistence type="inferred from homology"/>
<dbReference type="OrthoDB" id="9770238at2"/>
<dbReference type="RefSeq" id="WP_120071556.1">
    <property type="nucleotide sequence ID" value="NZ_CP126113.1"/>
</dbReference>
<reference evidence="8" key="1">
    <citation type="submission" date="2018-12" db="EMBL/GenBank/DDBJ databases">
        <authorList>
            <person name="Sun L."/>
            <person name="Chen Z."/>
        </authorList>
    </citation>
    <scope>NUCLEOTIDE SEQUENCE [LARGE SCALE GENOMIC DNA]</scope>
    <source>
        <strain evidence="8">DSM 16012</strain>
    </source>
</reference>
<dbReference type="Proteomes" id="UP000273811">
    <property type="component" value="Unassembled WGS sequence"/>
</dbReference>
<evidence type="ECO:0000256" key="4">
    <source>
        <dbReference type="ARBA" id="ARBA00022833"/>
    </source>
</evidence>
<comment type="cofactor">
    <cofactor evidence="1">
        <name>Zn(2+)</name>
        <dbReference type="ChEBI" id="CHEBI:29105"/>
    </cofactor>
</comment>
<name>A0A451GBY3_9BACI</name>
<feature type="domain" description="Alcohol dehydrogenase-like C-terminal" evidence="6">
    <location>
        <begin position="177"/>
        <end position="297"/>
    </location>
</feature>
<dbReference type="Pfam" id="PF00107">
    <property type="entry name" value="ADH_zinc_N"/>
    <property type="match status" value="1"/>
</dbReference>
<gene>
    <name evidence="8" type="ORF">D4N35_006285</name>
</gene>
<comment type="similarity">
    <text evidence="2">Belongs to the zinc-containing alcohol dehydrogenase family.</text>
</comment>
<dbReference type="GO" id="GO:0016491">
    <property type="term" value="F:oxidoreductase activity"/>
    <property type="evidence" value="ECO:0007669"/>
    <property type="project" value="UniProtKB-KW"/>
</dbReference>
<dbReference type="EMBL" id="QYTU02000009">
    <property type="protein sequence ID" value="RWR12625.1"/>
    <property type="molecule type" value="Genomic_DNA"/>
</dbReference>
<dbReference type="Gene3D" id="3.40.50.720">
    <property type="entry name" value="NAD(P)-binding Rossmann-like Domain"/>
    <property type="match status" value="1"/>
</dbReference>
<dbReference type="InterPro" id="IPR013149">
    <property type="entry name" value="ADH-like_C"/>
</dbReference>
<organism evidence="8 9">
    <name type="scientific">Siminovitchia fortis</name>
    <dbReference type="NCBI Taxonomy" id="254758"/>
    <lineage>
        <taxon>Bacteria</taxon>
        <taxon>Bacillati</taxon>
        <taxon>Bacillota</taxon>
        <taxon>Bacilli</taxon>
        <taxon>Bacillales</taxon>
        <taxon>Bacillaceae</taxon>
        <taxon>Siminovitchia</taxon>
    </lineage>
</organism>
<keyword evidence="3" id="KW-0479">Metal-binding</keyword>
<evidence type="ECO:0000313" key="9">
    <source>
        <dbReference type="Proteomes" id="UP000273811"/>
    </source>
</evidence>
<dbReference type="SUPFAM" id="SSF50129">
    <property type="entry name" value="GroES-like"/>
    <property type="match status" value="1"/>
</dbReference>
<dbReference type="InterPro" id="IPR011032">
    <property type="entry name" value="GroES-like_sf"/>
</dbReference>
<evidence type="ECO:0000256" key="3">
    <source>
        <dbReference type="ARBA" id="ARBA00022723"/>
    </source>
</evidence>
<dbReference type="SUPFAM" id="SSF51735">
    <property type="entry name" value="NAD(P)-binding Rossmann-fold domains"/>
    <property type="match status" value="1"/>
</dbReference>
<keyword evidence="9" id="KW-1185">Reference proteome</keyword>
<dbReference type="PANTHER" id="PTHR43161:SF9">
    <property type="entry name" value="SORBITOL DEHYDROGENASE"/>
    <property type="match status" value="1"/>
</dbReference>
<evidence type="ECO:0000259" key="6">
    <source>
        <dbReference type="Pfam" id="PF00107"/>
    </source>
</evidence>
<dbReference type="Gene3D" id="3.90.180.10">
    <property type="entry name" value="Medium-chain alcohol dehydrogenases, catalytic domain"/>
    <property type="match status" value="1"/>
</dbReference>
<evidence type="ECO:0000259" key="7">
    <source>
        <dbReference type="Pfam" id="PF08240"/>
    </source>
</evidence>
<evidence type="ECO:0000256" key="5">
    <source>
        <dbReference type="ARBA" id="ARBA00023002"/>
    </source>
</evidence>
<evidence type="ECO:0000256" key="2">
    <source>
        <dbReference type="ARBA" id="ARBA00008072"/>
    </source>
</evidence>
<feature type="domain" description="Alcohol dehydrogenase-like N-terminal" evidence="7">
    <location>
        <begin position="25"/>
        <end position="136"/>
    </location>
</feature>
<keyword evidence="4" id="KW-0862">Zinc</keyword>
<accession>A0A451GBY3</accession>
<dbReference type="Pfam" id="PF08240">
    <property type="entry name" value="ADH_N"/>
    <property type="match status" value="1"/>
</dbReference>
<dbReference type="InterPro" id="IPR036291">
    <property type="entry name" value="NAD(P)-bd_dom_sf"/>
</dbReference>
<keyword evidence="5" id="KW-0560">Oxidoreductase</keyword>
<evidence type="ECO:0000313" key="8">
    <source>
        <dbReference type="EMBL" id="RWR12625.1"/>
    </source>
</evidence>
<comment type="caution">
    <text evidence="8">The sequence shown here is derived from an EMBL/GenBank/DDBJ whole genome shotgun (WGS) entry which is preliminary data.</text>
</comment>